<dbReference type="InterPro" id="IPR028941">
    <property type="entry name" value="WHIM2_dom"/>
</dbReference>
<dbReference type="CDD" id="cd03709">
    <property type="entry name" value="lepA_C"/>
    <property type="match status" value="1"/>
</dbReference>
<dbReference type="Pfam" id="PF02791">
    <property type="entry name" value="DDT"/>
    <property type="match status" value="1"/>
</dbReference>
<dbReference type="InterPro" id="IPR018501">
    <property type="entry name" value="DDT_dom"/>
</dbReference>
<dbReference type="InterPro" id="IPR013136">
    <property type="entry name" value="WSTF_Acf1_Cbp146"/>
</dbReference>
<proteinExistence type="predicted"/>
<feature type="signal peptide" evidence="7">
    <location>
        <begin position="1"/>
        <end position="22"/>
    </location>
</feature>
<evidence type="ECO:0000256" key="1">
    <source>
        <dbReference type="ARBA" id="ARBA00004123"/>
    </source>
</evidence>
<dbReference type="PANTHER" id="PTHR15546:SF2">
    <property type="entry name" value="DDT DOMAIN-CONTAINING PROTEIN DDB_G0282237"/>
    <property type="match status" value="1"/>
</dbReference>
<dbReference type="Proteomes" id="UP000824890">
    <property type="component" value="Unassembled WGS sequence"/>
</dbReference>
<dbReference type="PROSITE" id="PS51136">
    <property type="entry name" value="WAC"/>
    <property type="match status" value="1"/>
</dbReference>
<name>A0ABQ8DPJ4_BRANA</name>
<dbReference type="InterPro" id="IPR035647">
    <property type="entry name" value="EFG_III/V"/>
</dbReference>
<comment type="caution">
    <text evidence="10">The sequence shown here is derived from an EMBL/GenBank/DDBJ whole genome shotgun (WGS) entry which is preliminary data.</text>
</comment>
<accession>A0ABQ8DPJ4</accession>
<dbReference type="SMART" id="SM00838">
    <property type="entry name" value="EFG_C"/>
    <property type="match status" value="1"/>
</dbReference>
<evidence type="ECO:0000259" key="8">
    <source>
        <dbReference type="PROSITE" id="PS50827"/>
    </source>
</evidence>
<feature type="region of interest" description="Disordered" evidence="5">
    <location>
        <begin position="622"/>
        <end position="661"/>
    </location>
</feature>
<dbReference type="Gene3D" id="3.30.70.2570">
    <property type="entry name" value="Elongation factor 4, C-terminal domain"/>
    <property type="match status" value="1"/>
</dbReference>
<protein>
    <recommendedName>
        <fullName evidence="12">DDT domain-containing protein</fullName>
    </recommendedName>
</protein>
<evidence type="ECO:0000256" key="7">
    <source>
        <dbReference type="SAM" id="SignalP"/>
    </source>
</evidence>
<dbReference type="SUPFAM" id="SSF54980">
    <property type="entry name" value="EF-G C-terminal domain-like"/>
    <property type="match status" value="1"/>
</dbReference>
<keyword evidence="7" id="KW-0732">Signal</keyword>
<dbReference type="PROSITE" id="PS50827">
    <property type="entry name" value="DDT"/>
    <property type="match status" value="1"/>
</dbReference>
<keyword evidence="6" id="KW-1133">Transmembrane helix</keyword>
<evidence type="ECO:0000256" key="5">
    <source>
        <dbReference type="SAM" id="MobiDB-lite"/>
    </source>
</evidence>
<evidence type="ECO:0000313" key="10">
    <source>
        <dbReference type="EMBL" id="KAH0931289.1"/>
    </source>
</evidence>
<dbReference type="Pfam" id="PF00679">
    <property type="entry name" value="EFG_C"/>
    <property type="match status" value="1"/>
</dbReference>
<feature type="compositionally biased region" description="Basic and acidic residues" evidence="5">
    <location>
        <begin position="965"/>
        <end position="980"/>
    </location>
</feature>
<dbReference type="InterPro" id="IPR053271">
    <property type="entry name" value="DDT_domain"/>
</dbReference>
<dbReference type="Pfam" id="PF06421">
    <property type="entry name" value="LepA_C"/>
    <property type="match status" value="1"/>
</dbReference>
<feature type="transmembrane region" description="Helical" evidence="6">
    <location>
        <begin position="322"/>
        <end position="341"/>
    </location>
</feature>
<keyword evidence="6" id="KW-0812">Transmembrane</keyword>
<evidence type="ECO:0000256" key="6">
    <source>
        <dbReference type="SAM" id="Phobius"/>
    </source>
</evidence>
<dbReference type="Pfam" id="PF10537">
    <property type="entry name" value="WAC_Acf1_DNA_bd"/>
    <property type="match status" value="1"/>
</dbReference>
<feature type="compositionally biased region" description="Basic and acidic residues" evidence="5">
    <location>
        <begin position="854"/>
        <end position="869"/>
    </location>
</feature>
<keyword evidence="11" id="KW-1185">Reference proteome</keyword>
<keyword evidence="6" id="KW-0472">Membrane</keyword>
<feature type="region of interest" description="Disordered" evidence="5">
    <location>
        <begin position="854"/>
        <end position="899"/>
    </location>
</feature>
<dbReference type="SMART" id="SM00571">
    <property type="entry name" value="DDT"/>
    <property type="match status" value="1"/>
</dbReference>
<evidence type="ECO:0000256" key="4">
    <source>
        <dbReference type="PROSITE-ProRule" id="PRU00475"/>
    </source>
</evidence>
<evidence type="ECO:0000259" key="9">
    <source>
        <dbReference type="PROSITE" id="PS51136"/>
    </source>
</evidence>
<keyword evidence="2" id="KW-0175">Coiled coil</keyword>
<dbReference type="InterPro" id="IPR028942">
    <property type="entry name" value="WHIM1_dom"/>
</dbReference>
<feature type="domain" description="DDT" evidence="8">
    <location>
        <begin position="696"/>
        <end position="757"/>
    </location>
</feature>
<dbReference type="Pfam" id="PF15612">
    <property type="entry name" value="WHIM1"/>
    <property type="match status" value="1"/>
</dbReference>
<sequence length="1112" mass="129419">MWLSILLRTIFFLPQTVNRVYSTHSATAMASAMDLSPSTFFLCRTSSSSLRRLSSISVSSFRRHPNRRLQIFCQATAGTQPQSVLSDSGSKLAARSGQDRLLKVRFRLFWINLDSSQLFWKLQVPISNIRNFSIIAHNMDMIMGSLHWRISCFRDLLPFKLMCLQTMCSNPSLLPQPGQRKSVEEPYVKIELLTPKDYIGALMELAQDRRGEFKEMKYIAENRASLLYELPLAEMVGDFFDQLKSRTNGYASMEYSVIGYRESDLIKLDILINTELVEPLSTIVHRDKAYPVGRALTRKLKELIPRQMFQVRIQDSLSVCDMIVIVFFLAAFDLLFFFSIIRFEFSVVFWMILRNGRMIVLSFLILYNGFNSSWYHSVNGFRSFLNSIGIAMVLWRMPLQKKKPHKLLDPPNGLEPRELVFQVRLTKEIFRDYQLYLKRINLYRQRVWTCKSTGKTSLTYEEALESEKLTSKKVQTLPGELVAPALRIIQFSTLSLKDLADTIATKLQSCFFTGAELYANRDGELHPCRILEMVTDEDGEPQYKVGFLDKDEEINESAVLSGEDLSWKKFPFSRNFLKSFIRESTCRSIPWVVNEYLAKAHGISRKIPKELQDKYVFQNGELVQQRKQDDKTGRENGKRKRAENDSHVAEETHRDVNESEKESINYPIEDLLLPPDHDDADITQRPRLSRDFNVSMDCAGDLLMVWDFCSSFGRQLHLWRFSLEDFENALCHKESISVLIMEVHACLFRFLINEDGDKFKALKRRSRKSKITLITWTEYLCDFLESVDTPDLCVDTGTIKRGHYGLLDPSVKLKILRELVNHVAETIAFKGEIDKLVEQRHTLGAARREEALAEARMKREEKERSKTGEESDGVLDNSRLENKKNSPQITESSEDSRKKESFAWEIKMENGSVSSKRNEISEKRLMGNVCLRKHKRQKTDTKITSKEDEEEVKEISGKKQGGKSSSEDEKRRGPEQRRQYYEGEMEKIVIRTNPLGKDRNYNRYWWFRSNGRIFVEDSDCKEWGYYTSKEEIQLDALMGSLNRKGERELSLHMQLEKFYDRICSTLQKRTKDIAEKIEMEETVVRRSTRVRALLHENPASAFLRYVNKWKEE</sequence>
<comment type="subcellular location">
    <subcellularLocation>
        <location evidence="1 4">Nucleus</location>
    </subcellularLocation>
</comment>
<keyword evidence="3 4" id="KW-0539">Nucleus</keyword>
<feature type="domain" description="WAC" evidence="9">
    <location>
        <begin position="418"/>
        <end position="524"/>
    </location>
</feature>
<dbReference type="EMBL" id="JAGKQM010000003">
    <property type="protein sequence ID" value="KAH0931289.1"/>
    <property type="molecule type" value="Genomic_DNA"/>
</dbReference>
<organism evidence="10 11">
    <name type="scientific">Brassica napus</name>
    <name type="common">Rape</name>
    <dbReference type="NCBI Taxonomy" id="3708"/>
    <lineage>
        <taxon>Eukaryota</taxon>
        <taxon>Viridiplantae</taxon>
        <taxon>Streptophyta</taxon>
        <taxon>Embryophyta</taxon>
        <taxon>Tracheophyta</taxon>
        <taxon>Spermatophyta</taxon>
        <taxon>Magnoliopsida</taxon>
        <taxon>eudicotyledons</taxon>
        <taxon>Gunneridae</taxon>
        <taxon>Pentapetalae</taxon>
        <taxon>rosids</taxon>
        <taxon>malvids</taxon>
        <taxon>Brassicales</taxon>
        <taxon>Brassicaceae</taxon>
        <taxon>Brassiceae</taxon>
        <taxon>Brassica</taxon>
    </lineage>
</organism>
<dbReference type="Pfam" id="PF15613">
    <property type="entry name" value="WSD"/>
    <property type="match status" value="1"/>
</dbReference>
<evidence type="ECO:0000256" key="2">
    <source>
        <dbReference type="ARBA" id="ARBA00023054"/>
    </source>
</evidence>
<reference evidence="10 11" key="1">
    <citation type="submission" date="2021-05" db="EMBL/GenBank/DDBJ databases">
        <title>Genome Assembly of Synthetic Allotetraploid Brassica napus Reveals Homoeologous Exchanges between Subgenomes.</title>
        <authorList>
            <person name="Davis J.T."/>
        </authorList>
    </citation>
    <scope>NUCLEOTIDE SEQUENCE [LARGE SCALE GENOMIC DNA]</scope>
    <source>
        <strain evidence="11">cv. Da-Ae</strain>
        <tissue evidence="10">Seedling</tissue>
    </source>
</reference>
<feature type="region of interest" description="Disordered" evidence="5">
    <location>
        <begin position="931"/>
        <end position="980"/>
    </location>
</feature>
<evidence type="ECO:0000313" key="11">
    <source>
        <dbReference type="Proteomes" id="UP000824890"/>
    </source>
</evidence>
<dbReference type="Gene3D" id="3.30.70.240">
    <property type="match status" value="1"/>
</dbReference>
<evidence type="ECO:0000256" key="3">
    <source>
        <dbReference type="ARBA" id="ARBA00023242"/>
    </source>
</evidence>
<dbReference type="InterPro" id="IPR038363">
    <property type="entry name" value="LepA_C_sf"/>
</dbReference>
<evidence type="ECO:0008006" key="12">
    <source>
        <dbReference type="Google" id="ProtNLM"/>
    </source>
</evidence>
<dbReference type="InterPro" id="IPR035654">
    <property type="entry name" value="LepA_IV"/>
</dbReference>
<gene>
    <name evidence="10" type="ORF">HID58_008406</name>
</gene>
<feature type="chain" id="PRO_5045950548" description="DDT domain-containing protein" evidence="7">
    <location>
        <begin position="23"/>
        <end position="1112"/>
    </location>
</feature>
<dbReference type="InterPro" id="IPR013842">
    <property type="entry name" value="LepA_CTD"/>
</dbReference>
<dbReference type="InterPro" id="IPR000640">
    <property type="entry name" value="EFG_V-like"/>
</dbReference>
<feature type="compositionally biased region" description="Basic and acidic residues" evidence="5">
    <location>
        <begin position="624"/>
        <end position="661"/>
    </location>
</feature>
<dbReference type="PANTHER" id="PTHR15546">
    <property type="entry name" value="BROMODOMAIN ADJACENT TO ZINC FINGER DOMAIN, 2A"/>
    <property type="match status" value="1"/>
</dbReference>